<proteinExistence type="predicted"/>
<evidence type="ECO:0000256" key="1">
    <source>
        <dbReference type="SAM" id="Coils"/>
    </source>
</evidence>
<dbReference type="STRING" id="1229521.D791_00098"/>
<keyword evidence="3" id="KW-1185">Reference proteome</keyword>
<protein>
    <recommendedName>
        <fullName evidence="4">DUF349 domain-containing protein</fullName>
    </recommendedName>
</protein>
<name>W9V9L5_9GAMM</name>
<dbReference type="AlphaFoldDB" id="W9V9L5"/>
<dbReference type="EMBL" id="AONB01000001">
    <property type="protein sequence ID" value="EXJ12757.1"/>
    <property type="molecule type" value="Genomic_DNA"/>
</dbReference>
<evidence type="ECO:0000313" key="2">
    <source>
        <dbReference type="EMBL" id="EXJ12757.1"/>
    </source>
</evidence>
<dbReference type="Proteomes" id="UP000019464">
    <property type="component" value="Unassembled WGS sequence"/>
</dbReference>
<gene>
    <name evidence="2" type="ORF">D791_00098</name>
</gene>
<organism evidence="2 3">
    <name type="scientific">Nitrincola nitratireducens</name>
    <dbReference type="NCBI Taxonomy" id="1229521"/>
    <lineage>
        <taxon>Bacteria</taxon>
        <taxon>Pseudomonadati</taxon>
        <taxon>Pseudomonadota</taxon>
        <taxon>Gammaproteobacteria</taxon>
        <taxon>Oceanospirillales</taxon>
        <taxon>Oceanospirillaceae</taxon>
        <taxon>Nitrincola</taxon>
    </lineage>
</organism>
<feature type="coiled-coil region" evidence="1">
    <location>
        <begin position="112"/>
        <end position="139"/>
    </location>
</feature>
<accession>W9V9L5</accession>
<sequence>MRASCEAHLNALSALVANLTDELQLEAGPLSECKIQQNELNKVLRILTYKQDIPELLERSQQQLDLLVRYQQHTSDLDGLLALPESDAEQEKQLKQIQKTIKLIAWPSNLPLPRLLQQLEQMQSTLKQALEQIQSKNSEALAHASEKLNLLTSCINAGETLNAQSIIDELTPYLHDPIVSAHIEKTFKAEIARLNELLEWQSFATQAKKEQLCLQMEALAESPNQEPSALAERIKTLQKEWKQLDQQGAQHSRELWQRFHQASQEAYKPCDEHFKRLSQERAWNLSQRKAICEYLSDYFQHLDWAAPDWKAIDQIAHTAKQEWKRFTPVDRSPGKLVQQQFNELISQIDHKINAHKESCAEMKKSLLAQARTLLELEDKRDAAEQIKRLQQEWKTVGTTFHSLERRLWLELREISDEVFAHLKQTQRQDNEKAKQVANHRQKQQQQHLQLLKRMSALCENVEVLYAESTLTPELCLEALNTLKSTSLPAPVIEGFIGRIKRVESLLDNPDTLDALLTRAQEEARLVCIRLEILKQQPSPEEDETLRMAYQMQRLQDSLDSASNLSHDADVTDLITEWSFVSFSWQFNEIEERFYELTQEHSLTETHH</sequence>
<evidence type="ECO:0000313" key="3">
    <source>
        <dbReference type="Proteomes" id="UP000019464"/>
    </source>
</evidence>
<dbReference type="Pfam" id="PF03993">
    <property type="entry name" value="DUF349"/>
    <property type="match status" value="2"/>
</dbReference>
<dbReference type="InterPro" id="IPR007139">
    <property type="entry name" value="DUF349"/>
</dbReference>
<comment type="caution">
    <text evidence="2">The sequence shown here is derived from an EMBL/GenBank/DDBJ whole genome shotgun (WGS) entry which is preliminary data.</text>
</comment>
<evidence type="ECO:0008006" key="4">
    <source>
        <dbReference type="Google" id="ProtNLM"/>
    </source>
</evidence>
<keyword evidence="1" id="KW-0175">Coiled coil</keyword>
<reference evidence="3" key="1">
    <citation type="submission" date="2012-11" db="EMBL/GenBank/DDBJ databases">
        <authorList>
            <person name="Singh A."/>
            <person name="Pinnaka A.K."/>
            <person name="Vaidya B."/>
        </authorList>
    </citation>
    <scope>NUCLEOTIDE SEQUENCE [LARGE SCALE GENOMIC DNA]</scope>
    <source>
        <strain evidence="3">AK23</strain>
    </source>
</reference>
<reference evidence="2 3" key="2">
    <citation type="journal article" date="2015" name="Syst. Appl. Microbiol.">
        <title>Nitrincola nitratireducens sp. nov. isolated from a haloalkaline crater lake.</title>
        <authorList>
            <person name="Singh A."/>
            <person name="Vaidya B."/>
            <person name="Tanuku N.R."/>
            <person name="Pinnaka A.K."/>
        </authorList>
    </citation>
    <scope>NUCLEOTIDE SEQUENCE [LARGE SCALE GENOMIC DNA]</scope>
    <source>
        <strain evidence="2 3">AK23</strain>
    </source>
</reference>